<protein>
    <submittedName>
        <fullName evidence="1">Uncharacterized protein</fullName>
    </submittedName>
</protein>
<reference evidence="1" key="1">
    <citation type="submission" date="2021-01" db="EMBL/GenBank/DDBJ databases">
        <authorList>
            <consortium name="Genoscope - CEA"/>
            <person name="William W."/>
        </authorList>
    </citation>
    <scope>NUCLEOTIDE SEQUENCE</scope>
</reference>
<accession>A0A8S1WQQ3</accession>
<dbReference type="AlphaFoldDB" id="A0A8S1WQQ3"/>
<organism evidence="1 2">
    <name type="scientific">Paramecium pentaurelia</name>
    <dbReference type="NCBI Taxonomy" id="43138"/>
    <lineage>
        <taxon>Eukaryota</taxon>
        <taxon>Sar</taxon>
        <taxon>Alveolata</taxon>
        <taxon>Ciliophora</taxon>
        <taxon>Intramacronucleata</taxon>
        <taxon>Oligohymenophorea</taxon>
        <taxon>Peniculida</taxon>
        <taxon>Parameciidae</taxon>
        <taxon>Paramecium</taxon>
    </lineage>
</organism>
<evidence type="ECO:0000313" key="1">
    <source>
        <dbReference type="EMBL" id="CAD8191067.1"/>
    </source>
</evidence>
<sequence length="99" mass="11867">MIQEVQIECLRCENWRGDLKNFKNHVSNQCQFVTKFIDFQEEVIEIEDDKSQQSHSINIELESLQQYSQNKIQQDNDLEDQIIITNKVNDIIYQISYKI</sequence>
<name>A0A8S1WQQ3_9CILI</name>
<dbReference type="Proteomes" id="UP000689195">
    <property type="component" value="Unassembled WGS sequence"/>
</dbReference>
<comment type="caution">
    <text evidence="1">The sequence shown here is derived from an EMBL/GenBank/DDBJ whole genome shotgun (WGS) entry which is preliminary data.</text>
</comment>
<evidence type="ECO:0000313" key="2">
    <source>
        <dbReference type="Proteomes" id="UP000689195"/>
    </source>
</evidence>
<dbReference type="OrthoDB" id="8062037at2759"/>
<gene>
    <name evidence="1" type="ORF">PPENT_87.1.T0980064</name>
</gene>
<keyword evidence="2" id="KW-1185">Reference proteome</keyword>
<dbReference type="EMBL" id="CAJJDO010000098">
    <property type="protein sequence ID" value="CAD8191067.1"/>
    <property type="molecule type" value="Genomic_DNA"/>
</dbReference>
<proteinExistence type="predicted"/>